<organism evidence="2 5">
    <name type="scientific">Photobacterium angustum</name>
    <dbReference type="NCBI Taxonomy" id="661"/>
    <lineage>
        <taxon>Bacteria</taxon>
        <taxon>Pseudomonadati</taxon>
        <taxon>Pseudomonadota</taxon>
        <taxon>Gammaproteobacteria</taxon>
        <taxon>Vibrionales</taxon>
        <taxon>Vibrionaceae</taxon>
        <taxon>Photobacterium</taxon>
    </lineage>
</organism>
<evidence type="ECO:0000256" key="1">
    <source>
        <dbReference type="SAM" id="SignalP"/>
    </source>
</evidence>
<dbReference type="PROSITE" id="PS51257">
    <property type="entry name" value="PROKAR_LIPOPROTEIN"/>
    <property type="match status" value="1"/>
</dbReference>
<dbReference type="RefSeq" id="WP_005366263.1">
    <property type="nucleotide sequence ID" value="NZ_JZSN01000011.1"/>
</dbReference>
<dbReference type="Proteomes" id="UP000240989">
    <property type="component" value="Unassembled WGS sequence"/>
</dbReference>
<comment type="caution">
    <text evidence="2">The sequence shown here is derived from an EMBL/GenBank/DDBJ whole genome shotgun (WGS) entry which is preliminary data.</text>
</comment>
<dbReference type="Proteomes" id="UP000241440">
    <property type="component" value="Unassembled WGS sequence"/>
</dbReference>
<protein>
    <recommendedName>
        <fullName evidence="6">DUF4136 domain-containing protein</fullName>
    </recommendedName>
</protein>
<feature type="signal peptide" evidence="1">
    <location>
        <begin position="1"/>
        <end position="17"/>
    </location>
</feature>
<dbReference type="EMBL" id="PYOU01000005">
    <property type="protein sequence ID" value="PSX10992.1"/>
    <property type="molecule type" value="Genomic_DNA"/>
</dbReference>
<name>A0A855SCU2_PHOAN</name>
<evidence type="ECO:0008006" key="6">
    <source>
        <dbReference type="Google" id="ProtNLM"/>
    </source>
</evidence>
<reference evidence="4 5" key="1">
    <citation type="submission" date="2018-01" db="EMBL/GenBank/DDBJ databases">
        <title>Whole genome sequencing of Histamine producing bacteria.</title>
        <authorList>
            <person name="Butler K."/>
        </authorList>
    </citation>
    <scope>NUCLEOTIDE SEQUENCE [LARGE SCALE GENOMIC DNA]</scope>
    <source>
        <strain evidence="2 5">A2-1</strain>
        <strain evidence="3 4">A6-1</strain>
    </source>
</reference>
<keyword evidence="1" id="KW-0732">Signal</keyword>
<sequence length="200" mass="22738">MRYLFIFLFLSMVTACASSNLTSSWVDTSYTKFPIKSTMVVAMSDNLRVRRIFEDDMVKQLQAHGVNAIPSSQVFPNKLPSKEDVASYVSKHTVQTVFIAKLINIEDKEVRYPGGSGYGYYGRGVSFNSYYNTSYSYIYDDSYSVSYEFVNVEFTLFDTQSHNPIWSTSSESVDPSNMNNIIDELTGILVTNMKDNNVIR</sequence>
<dbReference type="AlphaFoldDB" id="A0A855SCU2"/>
<keyword evidence="4" id="KW-1185">Reference proteome</keyword>
<proteinExistence type="predicted"/>
<feature type="chain" id="PRO_5033025593" description="DUF4136 domain-containing protein" evidence="1">
    <location>
        <begin position="18"/>
        <end position="200"/>
    </location>
</feature>
<accession>A0A855SCU2</accession>
<evidence type="ECO:0000313" key="5">
    <source>
        <dbReference type="Proteomes" id="UP000241440"/>
    </source>
</evidence>
<gene>
    <name evidence="3" type="ORF">C0W27_07420</name>
    <name evidence="2" type="ORF">C0W41_10670</name>
</gene>
<evidence type="ECO:0000313" key="4">
    <source>
        <dbReference type="Proteomes" id="UP000240989"/>
    </source>
</evidence>
<dbReference type="EMBL" id="PYOY01000004">
    <property type="protein sequence ID" value="PSX07698.1"/>
    <property type="molecule type" value="Genomic_DNA"/>
</dbReference>
<evidence type="ECO:0000313" key="3">
    <source>
        <dbReference type="EMBL" id="PSX10992.1"/>
    </source>
</evidence>
<evidence type="ECO:0000313" key="2">
    <source>
        <dbReference type="EMBL" id="PSX07698.1"/>
    </source>
</evidence>
<dbReference type="GeneID" id="61228844"/>